<reference evidence="3" key="1">
    <citation type="submission" date="2017-08" db="EMBL/GenBank/DDBJ databases">
        <title>Direct submision.</title>
        <authorList>
            <person name="Kim S.-J."/>
            <person name="Rhee S.-K."/>
        </authorList>
    </citation>
    <scope>NUCLEOTIDE SEQUENCE [LARGE SCALE GENOMIC DNA]</scope>
    <source>
        <strain evidence="3">GI5</strain>
    </source>
</reference>
<dbReference type="Proteomes" id="UP000235116">
    <property type="component" value="Chromosome"/>
</dbReference>
<organism evidence="2 3">
    <name type="scientific">Ketobacter alkanivorans</name>
    <dbReference type="NCBI Taxonomy" id="1917421"/>
    <lineage>
        <taxon>Bacteria</taxon>
        <taxon>Pseudomonadati</taxon>
        <taxon>Pseudomonadota</taxon>
        <taxon>Gammaproteobacteria</taxon>
        <taxon>Pseudomonadales</taxon>
        <taxon>Ketobacteraceae</taxon>
        <taxon>Ketobacter</taxon>
    </lineage>
</organism>
<gene>
    <name evidence="2" type="ORF">Kalk_03175</name>
</gene>
<keyword evidence="3" id="KW-1185">Reference proteome</keyword>
<dbReference type="EMBL" id="CP022684">
    <property type="protein sequence ID" value="AUM11484.1"/>
    <property type="molecule type" value="Genomic_DNA"/>
</dbReference>
<dbReference type="InterPro" id="IPR041651">
    <property type="entry name" value="DUF5610"/>
</dbReference>
<dbReference type="Gene3D" id="1.10.132.90">
    <property type="match status" value="1"/>
</dbReference>
<evidence type="ECO:0000313" key="3">
    <source>
        <dbReference type="Proteomes" id="UP000235116"/>
    </source>
</evidence>
<sequence length="397" mass="42786">MFSFNPLFKNDFFGADKGHHGGRHHAMGHHSAPGHLKQGAPIQPTVSTSTIEQTLAVAYEKLQVTVTSKIPGADSSTVPGTQSETDFSPQAVSDRILGFVTDRLAAEKANGASDEKLQDLYQQALSGIKKGLREAKDIIQTNGLFQGEVRDNFYSTVTKLADGLEALGEELFGQEIDPQPVAATSYKNSEVAFQRDRSFEMEVVTQDGDTIKLLVNSGQSGYASQYNLQAEDVQVDGFSVGFSSYDNLSFSVEGELDEGEISALKDLFQQVNGVAETFFGGNVEQAFDQAMSVGMDTSELAAFAVDIKQSQVVAVRDTYVAIDNMAGREGSGFSDAMPRLGAFANQTREAGEAVKSIDGGRINTQDLLRELISRFHSDAETNQGTGAAFREFVEALA</sequence>
<dbReference type="AlphaFoldDB" id="A0A2K9LL29"/>
<protein>
    <recommendedName>
        <fullName evidence="1">DUF5610 domain-containing protein</fullName>
    </recommendedName>
</protein>
<dbReference type="KEGG" id="kak:Kalk_03175"/>
<feature type="domain" description="DUF5610" evidence="1">
    <location>
        <begin position="54"/>
        <end position="166"/>
    </location>
</feature>
<dbReference type="OrthoDB" id="7366224at2"/>
<accession>A0A2K9LL29</accession>
<proteinExistence type="predicted"/>
<dbReference type="RefSeq" id="WP_101892824.1">
    <property type="nucleotide sequence ID" value="NZ_CP022684.1"/>
</dbReference>
<evidence type="ECO:0000313" key="2">
    <source>
        <dbReference type="EMBL" id="AUM11484.1"/>
    </source>
</evidence>
<dbReference type="Pfam" id="PF18433">
    <property type="entry name" value="DUF5610"/>
    <property type="match status" value="1"/>
</dbReference>
<evidence type="ECO:0000259" key="1">
    <source>
        <dbReference type="Pfam" id="PF18433"/>
    </source>
</evidence>
<name>A0A2K9LL29_9GAMM</name>